<name>A0A0G4FIV6_9ALVE</name>
<proteinExistence type="predicted"/>
<feature type="compositionally biased region" description="Basic and acidic residues" evidence="1">
    <location>
        <begin position="709"/>
        <end position="729"/>
    </location>
</feature>
<feature type="compositionally biased region" description="Basic and acidic residues" evidence="1">
    <location>
        <begin position="289"/>
        <end position="302"/>
    </location>
</feature>
<feature type="compositionally biased region" description="Low complexity" evidence="1">
    <location>
        <begin position="674"/>
        <end position="692"/>
    </location>
</feature>
<dbReference type="PANTHER" id="PTHR34556">
    <property type="match status" value="1"/>
</dbReference>
<feature type="compositionally biased region" description="Basic and acidic residues" evidence="1">
    <location>
        <begin position="761"/>
        <end position="815"/>
    </location>
</feature>
<feature type="compositionally biased region" description="Acidic residues" evidence="1">
    <location>
        <begin position="1089"/>
        <end position="1103"/>
    </location>
</feature>
<feature type="region of interest" description="Disordered" evidence="1">
    <location>
        <begin position="1089"/>
        <end position="1147"/>
    </location>
</feature>
<sequence>MQKLSVCLALSGASGFVLPSPQLRLQRRALEAEGVGPLRRQRLYPPSALRSDAGRTVEENSEGAAERAHLEAMMDSADLSKHLEDELKGMPMEEKKMLKSIGLDLPDVETAADHDGQFVFDPSLLDKPLEELEEMIEESSKSRAAMEEMEVFAKKMKEAGGGGKAKKSERDMEDEEKEEKLQSEAIEKLLRSRGLDMDQMSSSIDDFFREAEVQSSSGRPKETAPETPPTPSPSAEKREGRIEETVGDLIIVEDPEPKGAVFGIGKRKGKKGKLRKLGEGEGEGQGKTSSEKGELELGKENFSDVGKGLGKKSFTDVGKGVGKESFSDVGKGIGKESFSEFGKEVGKESFSDVGKGIGKESFSDVGKGIGKESFSDVGKGIGKESFSDVGKGHGKERFSDVGKGIGKESFSDVGKGIGKESFSDVGKGIGKESFSDVGKGIGKESFSDVGKGIGKESFSDVGKGIGKESFSDVGKGIGKESFSDVGKGIGKESFSDVGKGIGKESFSDVGKGIGKKSFSDVGKGIGKESFSDVGKGIGKESFSDVGKGIGKESFSDFEKEVGKESFSDVGKGIGKESFSDVGKGIGKESFSDFEKEVGKESFSDVGQGIGKESFSDVGKEVGKESFTDVGKALGIESFVEAKAQEGGRRKSLFKPPVSPSSSASAETEGEVDASEASPASSSPSPSTASSSSGRRRRRGFGSAVEVEGTEGKEKGQSEKERASQRKLSEKIPSLEGGLLPPSAVKRAASLEGGLVFPSGGSKEKKETKFSEKKEGEEGEKKTSKERENPKDLREAVKEFQKKKDEMEAKAGKKMDPATQLQLAIDTGLVERRDPERERMIRERMKKRLRKERLEKASIEPMEVMEQLGQPQTQGMKEELEMLEEMELEMEDQARAIRKRKLQKEGKIDVELEQDKVFGEYDEEDLDQIERSLEKAKARRDQRQNEGDADDNTLATEAYIDFSPLPEAKLEEIDFSMMTDDELSAFQSIAAVEFGKPVEIGRRMAGGKTMKLPSEIAVEYCQLADPFTSLVDFERFIQYSEYQEALKDGQLTMEDLKEAWDAVEKVKKNRVDLKGFKLAWKYIDGLFEDAEEEGDAGEEEEESAEEKAVSEDAAGEAEEEEDGDQWEEVEVEEDEDEDAEEEEADLNFLKSRTEQRIANLLRVADSSGRIPGDYPGDTYILGELISDEWQMDLYSRSVRVGGPKGKKLWELLITDQTGNFRHIEQIDGRQVNSRTVCEAIIRVMQRSPVKPVLVRFFRDQMQTMLTIAIEGAELRVRASRSCWTLNDWLKEREDKVYPKMEGYDPTLKTLYTPFVFPPDPAPKDMKVAAYGLGMLQLKELLALANQVDNFIGCQLPPQLDTKDGDVSIPGIVFYTGYKTTQFSQAMLSREIAFVKANLADRAIRIEANIYTTYDMAGIADKTLPYAARFENGKLAAQGLHYVAVAASAVERPVSLWLLRETALEEIALRRGVREELETGMMTELDTEATKEASVL</sequence>
<evidence type="ECO:0000259" key="3">
    <source>
        <dbReference type="Pfam" id="PF20429"/>
    </source>
</evidence>
<feature type="compositionally biased region" description="Basic residues" evidence="1">
    <location>
        <begin position="265"/>
        <end position="275"/>
    </location>
</feature>
<feature type="compositionally biased region" description="Acidic residues" evidence="1">
    <location>
        <begin position="1112"/>
        <end position="1144"/>
    </location>
</feature>
<gene>
    <name evidence="4" type="ORF">Cvel_17145</name>
</gene>
<protein>
    <submittedName>
        <fullName evidence="4">Uncharacterized protein</fullName>
    </submittedName>
</protein>
<feature type="region of interest" description="Disordered" evidence="1">
    <location>
        <begin position="644"/>
        <end position="829"/>
    </location>
</feature>
<dbReference type="Pfam" id="PF06485">
    <property type="entry name" value="Tab2-like_N"/>
    <property type="match status" value="1"/>
</dbReference>
<accession>A0A0G4FIV6</accession>
<dbReference type="InterPro" id="IPR046761">
    <property type="entry name" value="Tab2-like_C"/>
</dbReference>
<feature type="compositionally biased region" description="Basic and acidic residues" evidence="1">
    <location>
        <begin position="178"/>
        <end position="196"/>
    </location>
</feature>
<dbReference type="InterPro" id="IPR046760">
    <property type="entry name" value="Tab2-like_N"/>
</dbReference>
<feature type="region of interest" description="Disordered" evidence="1">
    <location>
        <begin position="155"/>
        <end position="302"/>
    </location>
</feature>
<feature type="region of interest" description="Disordered" evidence="1">
    <location>
        <begin position="851"/>
        <end position="873"/>
    </location>
</feature>
<feature type="domain" description="RNA-binding protein Tab2-like N-terminal" evidence="2">
    <location>
        <begin position="1188"/>
        <end position="1291"/>
    </location>
</feature>
<evidence type="ECO:0000256" key="1">
    <source>
        <dbReference type="SAM" id="MobiDB-lite"/>
    </source>
</evidence>
<dbReference type="PANTHER" id="PTHR34556:SF2">
    <property type="entry name" value="PROTEIN TAB2 HOMOLOG, CHLOROPLASTIC"/>
    <property type="match status" value="1"/>
</dbReference>
<feature type="domain" description="RNA-binding protein Tab2/Atab2 C-terminal" evidence="3">
    <location>
        <begin position="1316"/>
        <end position="1458"/>
    </location>
</feature>
<organism evidence="4">
    <name type="scientific">Chromera velia CCMP2878</name>
    <dbReference type="NCBI Taxonomy" id="1169474"/>
    <lineage>
        <taxon>Eukaryota</taxon>
        <taxon>Sar</taxon>
        <taxon>Alveolata</taxon>
        <taxon>Colpodellida</taxon>
        <taxon>Chromeraceae</taxon>
        <taxon>Chromera</taxon>
    </lineage>
</organism>
<evidence type="ECO:0000259" key="2">
    <source>
        <dbReference type="Pfam" id="PF06485"/>
    </source>
</evidence>
<dbReference type="VEuPathDB" id="CryptoDB:Cvel_17145"/>
<feature type="compositionally biased region" description="Basic and acidic residues" evidence="1">
    <location>
        <begin position="235"/>
        <end position="244"/>
    </location>
</feature>
<reference evidence="4" key="1">
    <citation type="submission" date="2014-11" db="EMBL/GenBank/DDBJ databases">
        <authorList>
            <person name="Otto D Thomas"/>
            <person name="Naeem Raeece"/>
        </authorList>
    </citation>
    <scope>NUCLEOTIDE SEQUENCE</scope>
</reference>
<evidence type="ECO:0000313" key="4">
    <source>
        <dbReference type="EMBL" id="CEM13227.1"/>
    </source>
</evidence>
<dbReference type="EMBL" id="CDMZ01000390">
    <property type="protein sequence ID" value="CEM13227.1"/>
    <property type="molecule type" value="Genomic_DNA"/>
</dbReference>
<dbReference type="InterPro" id="IPR009472">
    <property type="entry name" value="Tab2-like"/>
</dbReference>
<dbReference type="Pfam" id="PF20429">
    <property type="entry name" value="Tab2-like_C"/>
    <property type="match status" value="1"/>
</dbReference>
<feature type="region of interest" description="Disordered" evidence="1">
    <location>
        <begin position="600"/>
        <end position="621"/>
    </location>
</feature>
<dbReference type="GO" id="GO:0003723">
    <property type="term" value="F:RNA binding"/>
    <property type="evidence" value="ECO:0007669"/>
    <property type="project" value="InterPro"/>
</dbReference>